<dbReference type="Pfam" id="PF00067">
    <property type="entry name" value="p450"/>
    <property type="match status" value="1"/>
</dbReference>
<name>A0AAE0D3Z5_COLKA</name>
<protein>
    <submittedName>
        <fullName evidence="5">Cytochrome p450 4f8</fullName>
    </submittedName>
</protein>
<keyword evidence="3" id="KW-0479">Metal-binding</keyword>
<reference evidence="5" key="1">
    <citation type="submission" date="2023-02" db="EMBL/GenBank/DDBJ databases">
        <title>Colletotrichum kahawae CIFC_Que2 genome sequencing and assembly.</title>
        <authorList>
            <person name="Baroncelli R."/>
        </authorList>
    </citation>
    <scope>NUCLEOTIDE SEQUENCE</scope>
    <source>
        <strain evidence="5">CIFC_Que2</strain>
    </source>
</reference>
<evidence type="ECO:0000256" key="2">
    <source>
        <dbReference type="ARBA" id="ARBA00022617"/>
    </source>
</evidence>
<evidence type="ECO:0000256" key="1">
    <source>
        <dbReference type="ARBA" id="ARBA00010617"/>
    </source>
</evidence>
<dbReference type="InterPro" id="IPR001128">
    <property type="entry name" value="Cyt_P450"/>
</dbReference>
<accession>A0AAE0D3Z5</accession>
<keyword evidence="4" id="KW-0408">Iron</keyword>
<dbReference type="PANTHER" id="PTHR24304:SF2">
    <property type="entry name" value="24-HYDROXYCHOLESTEROL 7-ALPHA-HYDROXYLASE"/>
    <property type="match status" value="1"/>
</dbReference>
<dbReference type="InterPro" id="IPR050529">
    <property type="entry name" value="CYP450_sterol_14alpha_dmase"/>
</dbReference>
<keyword evidence="6" id="KW-1185">Reference proteome</keyword>
<comment type="caution">
    <text evidence="5">The sequence shown here is derived from an EMBL/GenBank/DDBJ whole genome shotgun (WGS) entry which is preliminary data.</text>
</comment>
<dbReference type="PANTHER" id="PTHR24304">
    <property type="entry name" value="CYTOCHROME P450 FAMILY 7"/>
    <property type="match status" value="1"/>
</dbReference>
<organism evidence="5 6">
    <name type="scientific">Colletotrichum kahawae</name>
    <name type="common">Coffee berry disease fungus</name>
    <dbReference type="NCBI Taxonomy" id="34407"/>
    <lineage>
        <taxon>Eukaryota</taxon>
        <taxon>Fungi</taxon>
        <taxon>Dikarya</taxon>
        <taxon>Ascomycota</taxon>
        <taxon>Pezizomycotina</taxon>
        <taxon>Sordariomycetes</taxon>
        <taxon>Hypocreomycetidae</taxon>
        <taxon>Glomerellales</taxon>
        <taxon>Glomerellaceae</taxon>
        <taxon>Colletotrichum</taxon>
        <taxon>Colletotrichum gloeosporioides species complex</taxon>
    </lineage>
</organism>
<dbReference type="Proteomes" id="UP001281614">
    <property type="component" value="Unassembled WGS sequence"/>
</dbReference>
<dbReference type="SUPFAM" id="SSF48264">
    <property type="entry name" value="Cytochrome P450"/>
    <property type="match status" value="1"/>
</dbReference>
<proteinExistence type="inferred from homology"/>
<evidence type="ECO:0000313" key="6">
    <source>
        <dbReference type="Proteomes" id="UP001281614"/>
    </source>
</evidence>
<dbReference type="EMBL" id="VYYT01000222">
    <property type="protein sequence ID" value="KAK2755322.1"/>
    <property type="molecule type" value="Genomic_DNA"/>
</dbReference>
<keyword evidence="2" id="KW-0349">Heme</keyword>
<dbReference type="Gene3D" id="1.10.630.10">
    <property type="entry name" value="Cytochrome P450"/>
    <property type="match status" value="1"/>
</dbReference>
<dbReference type="AlphaFoldDB" id="A0AAE0D3Z5"/>
<dbReference type="InterPro" id="IPR036396">
    <property type="entry name" value="Cyt_P450_sf"/>
</dbReference>
<sequence length="453" mass="50642">MALILLVVLAVFLFFRWYWKPITIPTATRDHGSFPLPVDAQRRQHRPAYSDRKLHAQFGNMFTIAESFRTKFISPDRDLNKVHSNTPETLSSLTRGVGIFLNKIIDEEYIQNIDCLIGSLGRFISRAPAQEHTAACAVEETHRCALEWTTKVDVDLFASVSELTHKAAVRILLGDDFYQSSDELRTLLRAVEEEAGEPWASVLPDWLPHPAVRRLRWARERAADIFTERLMRRDAVAVAGGPIEADRQDYVTFLLNEDSTASLKHLFPAHYTILMLFSQNGVASTVFWVLISLLRHPDVMNAVKRNSRSAENDSSLLKACIKETERYYENMRSSSRLDGGGGGGGGCCPGPDSWMPGRWLNAENKLVSFDEVCGGGGGGGVASDAQVKPAQGDDKLSAIVVEQVLTTLLRCYDVSWASPEQPQTVDFEALDFDRAAPRMKARHTILVLRIEHD</sequence>
<evidence type="ECO:0000256" key="4">
    <source>
        <dbReference type="ARBA" id="ARBA00023004"/>
    </source>
</evidence>
<evidence type="ECO:0000313" key="5">
    <source>
        <dbReference type="EMBL" id="KAK2755322.1"/>
    </source>
</evidence>
<gene>
    <name evidence="5" type="ORF">CKAH01_01214</name>
</gene>
<dbReference type="GO" id="GO:0005506">
    <property type="term" value="F:iron ion binding"/>
    <property type="evidence" value="ECO:0007669"/>
    <property type="project" value="InterPro"/>
</dbReference>
<dbReference type="GO" id="GO:0004497">
    <property type="term" value="F:monooxygenase activity"/>
    <property type="evidence" value="ECO:0007669"/>
    <property type="project" value="InterPro"/>
</dbReference>
<evidence type="ECO:0000256" key="3">
    <source>
        <dbReference type="ARBA" id="ARBA00022723"/>
    </source>
</evidence>
<comment type="similarity">
    <text evidence="1">Belongs to the cytochrome P450 family.</text>
</comment>
<dbReference type="GO" id="GO:0020037">
    <property type="term" value="F:heme binding"/>
    <property type="evidence" value="ECO:0007669"/>
    <property type="project" value="InterPro"/>
</dbReference>
<dbReference type="GO" id="GO:0016705">
    <property type="term" value="F:oxidoreductase activity, acting on paired donors, with incorporation or reduction of molecular oxygen"/>
    <property type="evidence" value="ECO:0007669"/>
    <property type="project" value="InterPro"/>
</dbReference>